<feature type="compositionally biased region" description="Polar residues" evidence="1">
    <location>
        <begin position="1951"/>
        <end position="1961"/>
    </location>
</feature>
<dbReference type="Proteomes" id="UP001281761">
    <property type="component" value="Unassembled WGS sequence"/>
</dbReference>
<dbReference type="Pfam" id="PF24545">
    <property type="entry name" value="Ig_TPPC8_1st"/>
    <property type="match status" value="1"/>
</dbReference>
<keyword evidence="4" id="KW-1185">Reference proteome</keyword>
<feature type="compositionally biased region" description="Polar residues" evidence="1">
    <location>
        <begin position="2443"/>
        <end position="2465"/>
    </location>
</feature>
<feature type="compositionally biased region" description="Polar residues" evidence="1">
    <location>
        <begin position="1113"/>
        <end position="1138"/>
    </location>
</feature>
<evidence type="ECO:0000256" key="1">
    <source>
        <dbReference type="SAM" id="MobiDB-lite"/>
    </source>
</evidence>
<feature type="compositionally biased region" description="Basic residues" evidence="1">
    <location>
        <begin position="2004"/>
        <end position="2014"/>
    </location>
</feature>
<gene>
    <name evidence="3" type="ORF">BLNAU_292</name>
</gene>
<feature type="compositionally biased region" description="Polar residues" evidence="1">
    <location>
        <begin position="1967"/>
        <end position="1983"/>
    </location>
</feature>
<feature type="region of interest" description="Disordered" evidence="1">
    <location>
        <begin position="1600"/>
        <end position="1621"/>
    </location>
</feature>
<accession>A0ABQ9YML3</accession>
<organism evidence="3 4">
    <name type="scientific">Blattamonas nauphoetae</name>
    <dbReference type="NCBI Taxonomy" id="2049346"/>
    <lineage>
        <taxon>Eukaryota</taxon>
        <taxon>Metamonada</taxon>
        <taxon>Preaxostyla</taxon>
        <taxon>Oxymonadida</taxon>
        <taxon>Blattamonas</taxon>
    </lineage>
</organism>
<feature type="region of interest" description="Disordered" evidence="1">
    <location>
        <begin position="1544"/>
        <end position="1566"/>
    </location>
</feature>
<feature type="region of interest" description="Disordered" evidence="1">
    <location>
        <begin position="1663"/>
        <end position="1688"/>
    </location>
</feature>
<feature type="region of interest" description="Disordered" evidence="1">
    <location>
        <begin position="1491"/>
        <end position="1510"/>
    </location>
</feature>
<feature type="region of interest" description="Disordered" evidence="1">
    <location>
        <begin position="2541"/>
        <end position="2563"/>
    </location>
</feature>
<feature type="domain" description="TPPC8 first Ig-like" evidence="2">
    <location>
        <begin position="1185"/>
        <end position="1393"/>
    </location>
</feature>
<evidence type="ECO:0000259" key="2">
    <source>
        <dbReference type="Pfam" id="PF24545"/>
    </source>
</evidence>
<dbReference type="PANTHER" id="PTHR12975">
    <property type="entry name" value="TRANSPORT PROTEIN TRAPP"/>
    <property type="match status" value="1"/>
</dbReference>
<feature type="region of interest" description="Disordered" evidence="1">
    <location>
        <begin position="2443"/>
        <end position="2481"/>
    </location>
</feature>
<protein>
    <recommendedName>
        <fullName evidence="2">TPPC8 first Ig-like domain-containing protein</fullName>
    </recommendedName>
</protein>
<comment type="caution">
    <text evidence="3">The sequence shown here is derived from an EMBL/GenBank/DDBJ whole genome shotgun (WGS) entry which is preliminary data.</text>
</comment>
<feature type="region of interest" description="Disordered" evidence="1">
    <location>
        <begin position="1951"/>
        <end position="1983"/>
    </location>
</feature>
<dbReference type="PANTHER" id="PTHR12975:SF6">
    <property type="entry name" value="TRAFFICKING PROTEIN PARTICLE COMPLEX SUBUNIT 8"/>
    <property type="match status" value="1"/>
</dbReference>
<feature type="compositionally biased region" description="Polar residues" evidence="1">
    <location>
        <begin position="1020"/>
        <end position="1029"/>
    </location>
</feature>
<feature type="compositionally biased region" description="Polar residues" evidence="1">
    <location>
        <begin position="1494"/>
        <end position="1507"/>
    </location>
</feature>
<feature type="compositionally biased region" description="Polar residues" evidence="1">
    <location>
        <begin position="1083"/>
        <end position="1107"/>
    </location>
</feature>
<feature type="region of interest" description="Disordered" evidence="1">
    <location>
        <begin position="2402"/>
        <end position="2421"/>
    </location>
</feature>
<dbReference type="InterPro" id="IPR058541">
    <property type="entry name" value="Ig_TPPC8_1st"/>
</dbReference>
<sequence>MQNNDFWNGTGYFSLRPVPYVLLSASKKAEAICNRNHLSTKEFLSPFLSLQTNATVPTPEDKLFQVTHFQINLITPSELLSIKSEKTVDASLLNKLQSVAPVIPQFTTNDTSLTYGDTTPDVPQTSSTINKTKSLVHRTQIPIQPMPWFGQIMQHVQMAGILQNYSTLYHPVGVLAVVSTREDDLLVSMRTVYDPTKLPNYLSNLDSDMNTPVTFLLLHEDLPPGSGLEPDLNAVLKAAISEFPMTKIYVLHTNSGWKLDPTPNAESEIHSNQFLSETQPPSHYSTLNSSGSLNFLDLSTPTGSFNTDLSSDFGQSQFISTPSTLSMSTSTSDISFFTEAFNDPLSFGGPQPLPVGFGEQVSQQKSLTILPPPKSMSQTKLYHSEAVLSDTVVDGISTHSNGLKSIKGPRFAEEYLNKPPPPGQPNQQQHNYISTVSVNNKPDIFSDVESDGLHTFQTTLHTLFTESRPFPQTHSSSQTRIMRGRALSPSNMNDINRFALSFLSTVILPHLVNQCIRLKRDLSRQKSGWGIFGSSSKKMKKYNEGTKIISTSSEEERRLRQADLLFLLGGAHHAQLTYHQLEKDFSEARLSLHAAMSGAMVAMCYSESVNSGILPSLSPPCRLSPLNTPIPPLNPPLPEKEREKRVDSISKRLIAACNVFYRMECHNTAFYLNMLLIRETFLHSCALGHRPATTLPHTLLLLNYLQFSPPPSFSSPFSSASKSIVNSSVASQLSDLLKINLKFRIASPTTSPEMTGPSHVQLFRTVALLEQIAVTKKNTRVFLSTVFRAGIEYRQKNMPHNALLCFYLALRSLIYTRLTVQSENDRKMTTPESFTEVTAPSVSPFFSSISPTPAEALFSPYPSQSPVTATFINTPLFVLNFPSIQIVLRLHIALILAELKEYVLAEAVLRNMFNLAVSPIPKDDHPAFSLLPQSLTVPSRVIRIAPTLLDDALRTYFDCFFNSQHVYPDQDTTLVPSASGQPDFTRFDLPFPIVEDSSFCLASPSLVKTMKDLPLTNQSVTRSMTQPVRSSSFTTTQPSSSLTMTHSDALVFEASSRTVPANLRNWTHVDRSIRRAIVREMSDGTSTTRSKQQPLSTAQSQTPTRRSSFLVGNLTTSSQPGAHTIPSSKGPSQPTPTQAGRERGPSFISTNKPSLEEERKQLEEGIKRQAMKKRMISPDEILRSVSVGEEILAAVVLTNPLHVTLSLEQVRPILSFVPTPISQAQGDGEHVTVVFKPAAKVNNLFTSVSASLSPQSVQSITIRESQIILPPRTSAPVVVSFIPTEQGTVTVQGFTWKLKNTFRSPLNRSYSTNSGPMKMPIPHSDNLIQFDDNLLNSSQTERSTDFIPIGHMMDLSGHRLNSTMEDRVLGKRTEINFNKLAVLPPVPQLEAEVVIQTPLDSVKDTLKRRKEGVNASVCKDAFSQSVLSSPNVTVIPEGGIIGTPKSKNSDDEEVCMLTITNTGSVPAHHIVIAHDSPQTILLNPFGLVRKKKSPQGTPLGQSSQNGITDEETIIKRYSIDSCYQKSPTGPPSSISVYPSGAWENTQEKQSNLSPPKKHHAAPEDDETMKAAALVWNGPKQEQNDLIDFGFSSDDPLPTIHPSVPGSSRVPVTPNTIPVRAPTKKADPLLTTLDKLHPIERAHWSEFWRSSGFTPSSYAIQQQRAYASPRASTPAMASHSVSEHSGRAPRPFQWKNEDVSLLSLSDCGHALLSLLPTSQPFQPIVSTKPTQQESGENTFTDLLSTLSLSFGQTQQTSGWDFTKTICGCTGPTSSTLTAAPSATPATSTVTNGPTPYIALPPNTEFAFSSFMKNTILEPGETLCIPFVARGSFVPSQLSNEKQLQEVSKMSEADKREKSVGLDQAGTWFMHTVHFTVGCVGKEYDPRSSSVPLSVGTIDPLAHTITRTSHTFIVVQALDLTAILTKSTVDVKNAVLNLNVSFLAAKQSSHNIQDVTRRGSSMSAPIRSSHLNQSRTQTTENSNQPPRIIIKSVSIVSPLYSVRPIRKKRRASSHKKKGEDDSDSEFELDDSNIKSNPLVLQPAQTTTLVLKVRENTHPAKLPVRSNKSGTLHTLMTPSASLSSTTHFGGQLPTPRHTTPVGILNPDSCISTVDLKAGVPSQFQAHSPRSLFSFPSFTFFAQEYAQSNSFWKEQSRLAREKAHAIKTLFAPSVLPNGHITPEKPQKATTGVQSVPLTTSLPSQLIPLWNPHLVSSLNKVHIVVGWVMVWDTKVDTPQSNDDLIEIDEPTRQIVLPGQSFLYDLSFTSTEVVSTEVEQYSSVLNRVTPISPALHLPHAQPPLQASSTRTPASFSLIATNPAFFADSSKPSSVLGNIADFSLPLSPFHTALSSSSPSSPISMSVTIPNHITFKAPLTTLSFDLSLRNHTNSLFSCVLLVPTTDNTLSSNTHSVSASSQPLPPPSLTRQHLGLMQNNIGYTMLENTQFGLEDNQPTPEASVQPPKTASSDTPAAAVPSGFDGVKSETTQSQTGIFRSLLLTPIRSPFVSPKFSSKRAFGQSHSHTTSPMTAQRLANDSFNPITSLLSSTRPSSATLPPERESSQFGSGFSTNDTIKEWAELMADPQVPSTPANSVSPLIRQGSIQTLTQPATRRRASTVSSTGHQQTLELTQQHFDSLPMAHTLVGGIALNTNLQSETITLHPFENKTVSLTALIASKGLFDLNTLLLSVQGNGINIILNLPGHLIISAT</sequence>
<proteinExistence type="predicted"/>
<feature type="region of interest" description="Disordered" evidence="1">
    <location>
        <begin position="2004"/>
        <end position="2027"/>
    </location>
</feature>
<feature type="compositionally biased region" description="Low complexity" evidence="1">
    <location>
        <begin position="1030"/>
        <end position="1041"/>
    </location>
</feature>
<feature type="region of interest" description="Disordered" evidence="1">
    <location>
        <begin position="1020"/>
        <end position="1041"/>
    </location>
</feature>
<feature type="compositionally biased region" description="Polar residues" evidence="1">
    <location>
        <begin position="1544"/>
        <end position="1553"/>
    </location>
</feature>
<dbReference type="EMBL" id="JARBJD010000001">
    <property type="protein sequence ID" value="KAK2964991.1"/>
    <property type="molecule type" value="Genomic_DNA"/>
</dbReference>
<reference evidence="3 4" key="1">
    <citation type="journal article" date="2022" name="bioRxiv">
        <title>Genomics of Preaxostyla Flagellates Illuminates Evolutionary Transitions and the Path Towards Mitochondrial Loss.</title>
        <authorList>
            <person name="Novak L.V.F."/>
            <person name="Treitli S.C."/>
            <person name="Pyrih J."/>
            <person name="Halakuc P."/>
            <person name="Pipaliya S.V."/>
            <person name="Vacek V."/>
            <person name="Brzon O."/>
            <person name="Soukal P."/>
            <person name="Eme L."/>
            <person name="Dacks J.B."/>
            <person name="Karnkowska A."/>
            <person name="Elias M."/>
            <person name="Hampl V."/>
        </authorList>
    </citation>
    <scope>NUCLEOTIDE SEQUENCE [LARGE SCALE GENOMIC DNA]</scope>
    <source>
        <strain evidence="3">NAU3</strain>
        <tissue evidence="3">Gut</tissue>
    </source>
</reference>
<evidence type="ECO:0000313" key="3">
    <source>
        <dbReference type="EMBL" id="KAK2964991.1"/>
    </source>
</evidence>
<evidence type="ECO:0000313" key="4">
    <source>
        <dbReference type="Proteomes" id="UP001281761"/>
    </source>
</evidence>
<feature type="region of interest" description="Disordered" evidence="1">
    <location>
        <begin position="1080"/>
        <end position="1157"/>
    </location>
</feature>
<feature type="compositionally biased region" description="Acidic residues" evidence="1">
    <location>
        <begin position="2018"/>
        <end position="2027"/>
    </location>
</feature>
<name>A0ABQ9YML3_9EUKA</name>
<dbReference type="InterPro" id="IPR024420">
    <property type="entry name" value="TRAPP_III_complex_Trs85"/>
</dbReference>
<dbReference type="Pfam" id="PF12739">
    <property type="entry name" value="TRAPPC-Trs85"/>
    <property type="match status" value="1"/>
</dbReference>